<name>A0A2P2M2F8_RHIMU</name>
<proteinExistence type="predicted"/>
<dbReference type="EMBL" id="GGEC01043905">
    <property type="protein sequence ID" value="MBX24389.1"/>
    <property type="molecule type" value="Transcribed_RNA"/>
</dbReference>
<protein>
    <submittedName>
        <fullName evidence="1">Uncharacterized protein</fullName>
    </submittedName>
</protein>
<evidence type="ECO:0000313" key="1">
    <source>
        <dbReference type="EMBL" id="MBX24389.1"/>
    </source>
</evidence>
<sequence>MITEGFKREEKRSL</sequence>
<organism evidence="1">
    <name type="scientific">Rhizophora mucronata</name>
    <name type="common">Asiatic mangrove</name>
    <dbReference type="NCBI Taxonomy" id="61149"/>
    <lineage>
        <taxon>Eukaryota</taxon>
        <taxon>Viridiplantae</taxon>
        <taxon>Streptophyta</taxon>
        <taxon>Embryophyta</taxon>
        <taxon>Tracheophyta</taxon>
        <taxon>Spermatophyta</taxon>
        <taxon>Magnoliopsida</taxon>
        <taxon>eudicotyledons</taxon>
        <taxon>Gunneridae</taxon>
        <taxon>Pentapetalae</taxon>
        <taxon>rosids</taxon>
        <taxon>fabids</taxon>
        <taxon>Malpighiales</taxon>
        <taxon>Rhizophoraceae</taxon>
        <taxon>Rhizophora</taxon>
    </lineage>
</organism>
<reference evidence="1" key="1">
    <citation type="submission" date="2018-02" db="EMBL/GenBank/DDBJ databases">
        <title>Rhizophora mucronata_Transcriptome.</title>
        <authorList>
            <person name="Meera S.P."/>
            <person name="Sreeshan A."/>
            <person name="Augustine A."/>
        </authorList>
    </citation>
    <scope>NUCLEOTIDE SEQUENCE</scope>
    <source>
        <tissue evidence="1">Leaf</tissue>
    </source>
</reference>
<accession>A0A2P2M2F8</accession>